<evidence type="ECO:0000259" key="5">
    <source>
        <dbReference type="Pfam" id="PF00149"/>
    </source>
</evidence>
<dbReference type="GO" id="GO:0008758">
    <property type="term" value="F:UDP-2,3-diacylglucosamine hydrolase activity"/>
    <property type="evidence" value="ECO:0007669"/>
    <property type="project" value="TreeGrafter"/>
</dbReference>
<dbReference type="Gene3D" id="3.60.21.10">
    <property type="match status" value="1"/>
</dbReference>
<evidence type="ECO:0000256" key="3">
    <source>
        <dbReference type="ARBA" id="ARBA00022801"/>
    </source>
</evidence>
<evidence type="ECO:0000313" key="7">
    <source>
        <dbReference type="Proteomes" id="UP000281813"/>
    </source>
</evidence>
<keyword evidence="3" id="KW-0378">Hydrolase</keyword>
<dbReference type="GO" id="GO:0016020">
    <property type="term" value="C:membrane"/>
    <property type="evidence" value="ECO:0007669"/>
    <property type="project" value="GOC"/>
</dbReference>
<dbReference type="InterPro" id="IPR029052">
    <property type="entry name" value="Metallo-depent_PP-like"/>
</dbReference>
<dbReference type="PANTHER" id="PTHR31302">
    <property type="entry name" value="TRANSMEMBRANE PROTEIN WITH METALLOPHOSPHOESTERASE DOMAIN-RELATED"/>
    <property type="match status" value="1"/>
</dbReference>
<feature type="domain" description="Calcineurin-like phosphoesterase" evidence="5">
    <location>
        <begin position="55"/>
        <end position="220"/>
    </location>
</feature>
<keyword evidence="7" id="KW-1185">Reference proteome</keyword>
<evidence type="ECO:0000313" key="6">
    <source>
        <dbReference type="EMBL" id="RKQ16367.1"/>
    </source>
</evidence>
<dbReference type="Pfam" id="PF00149">
    <property type="entry name" value="Metallophos"/>
    <property type="match status" value="1"/>
</dbReference>
<dbReference type="PANTHER" id="PTHR31302:SF25">
    <property type="entry name" value="PHOSPHOESTERASE"/>
    <property type="match status" value="1"/>
</dbReference>
<dbReference type="InterPro" id="IPR051158">
    <property type="entry name" value="Metallophosphoesterase_sf"/>
</dbReference>
<accession>A0A494Z1M2</accession>
<dbReference type="InterPro" id="IPR004843">
    <property type="entry name" value="Calcineurin-like_PHP"/>
</dbReference>
<dbReference type="RefSeq" id="WP_121130345.1">
    <property type="nucleotide sequence ID" value="NZ_RBZO01000009.1"/>
</dbReference>
<dbReference type="CDD" id="cd07385">
    <property type="entry name" value="MPP_YkuE_C"/>
    <property type="match status" value="1"/>
</dbReference>
<organism evidence="6 7">
    <name type="scientific">Oceanobacillus bengalensis</name>
    <dbReference type="NCBI Taxonomy" id="1435466"/>
    <lineage>
        <taxon>Bacteria</taxon>
        <taxon>Bacillati</taxon>
        <taxon>Bacillota</taxon>
        <taxon>Bacilli</taxon>
        <taxon>Bacillales</taxon>
        <taxon>Bacillaceae</taxon>
        <taxon>Oceanobacillus</taxon>
    </lineage>
</organism>
<dbReference type="EMBL" id="RBZO01000009">
    <property type="protein sequence ID" value="RKQ16367.1"/>
    <property type="molecule type" value="Genomic_DNA"/>
</dbReference>
<dbReference type="AlphaFoldDB" id="A0A494Z1M2"/>
<dbReference type="GO" id="GO:0046872">
    <property type="term" value="F:metal ion binding"/>
    <property type="evidence" value="ECO:0007669"/>
    <property type="project" value="UniProtKB-KW"/>
</dbReference>
<evidence type="ECO:0000256" key="2">
    <source>
        <dbReference type="ARBA" id="ARBA00022723"/>
    </source>
</evidence>
<comment type="similarity">
    <text evidence="4">Belongs to the metallophosphoesterase superfamily.</text>
</comment>
<comment type="caution">
    <text evidence="6">The sequence shown here is derived from an EMBL/GenBank/DDBJ whole genome shotgun (WGS) entry which is preliminary data.</text>
</comment>
<comment type="cofactor">
    <cofactor evidence="1">
        <name>a divalent metal cation</name>
        <dbReference type="ChEBI" id="CHEBI:60240"/>
    </cofactor>
</comment>
<sequence length="285" mass="32604">MNRRSFIKRSLWSILTVIGAGSGGYYYARNIEPSLLQIKKETIASSKIPSSFDGFKIIQFSDTHIGFHYTIEQLKDLVHQINMQDPDMVVFTGDLIDAPNQYHQYADVHSALLKINANYGKYWIYGNHDHGGYGTEIIKELMQQSQFTLLQNNHAIIEKNVDRIIIAGIDDVILGNPDLNKTLYQTNSDLFTILLAHEPDFAETTRLYPVNIQLSGHSHGGQVRFPFLGHLYTPAYAEKYVQGKYTFDNENEFTLYVNSGIGTTRLPYRFLCNPEFHVYTLKHTV</sequence>
<protein>
    <submittedName>
        <fullName evidence="6">Metallophosphoesterase</fullName>
    </submittedName>
</protein>
<keyword evidence="2" id="KW-0479">Metal-binding</keyword>
<dbReference type="GO" id="GO:0009245">
    <property type="term" value="P:lipid A biosynthetic process"/>
    <property type="evidence" value="ECO:0007669"/>
    <property type="project" value="TreeGrafter"/>
</dbReference>
<reference evidence="6 7" key="1">
    <citation type="journal article" date="2015" name="Antonie Van Leeuwenhoek">
        <title>Oceanobacillus bengalensis sp. nov., a bacterium isolated from seawater of the Bay of Bengal.</title>
        <authorList>
            <person name="Yongchang O."/>
            <person name="Xiang W."/>
            <person name="Wang G."/>
        </authorList>
    </citation>
    <scope>NUCLEOTIDE SEQUENCE [LARGE SCALE GENOMIC DNA]</scope>
    <source>
        <strain evidence="6 7">MCCC 1K00260</strain>
    </source>
</reference>
<dbReference type="OrthoDB" id="9780884at2"/>
<dbReference type="SUPFAM" id="SSF56300">
    <property type="entry name" value="Metallo-dependent phosphatases"/>
    <property type="match status" value="1"/>
</dbReference>
<dbReference type="Proteomes" id="UP000281813">
    <property type="component" value="Unassembled WGS sequence"/>
</dbReference>
<evidence type="ECO:0000256" key="1">
    <source>
        <dbReference type="ARBA" id="ARBA00001968"/>
    </source>
</evidence>
<gene>
    <name evidence="6" type="ORF">D8M05_07760</name>
</gene>
<dbReference type="FunFam" id="3.60.21.10:FF:000028">
    <property type="entry name" value="Putative metallophosphoesterase"/>
    <property type="match status" value="1"/>
</dbReference>
<name>A0A494Z1M2_9BACI</name>
<proteinExistence type="inferred from homology"/>
<evidence type="ECO:0000256" key="4">
    <source>
        <dbReference type="ARBA" id="ARBA00061089"/>
    </source>
</evidence>